<feature type="region of interest" description="Disordered" evidence="2">
    <location>
        <begin position="331"/>
        <end position="378"/>
    </location>
</feature>
<dbReference type="AlphaFoldDB" id="A0A1C7NLS5"/>
<evidence type="ECO:0000256" key="1">
    <source>
        <dbReference type="SAM" id="Coils"/>
    </source>
</evidence>
<comment type="caution">
    <text evidence="3">The sequence shown here is derived from an EMBL/GenBank/DDBJ whole genome shotgun (WGS) entry which is preliminary data.</text>
</comment>
<evidence type="ECO:0000313" key="4">
    <source>
        <dbReference type="Proteomes" id="UP000093000"/>
    </source>
</evidence>
<feature type="compositionally biased region" description="Polar residues" evidence="2">
    <location>
        <begin position="334"/>
        <end position="359"/>
    </location>
</feature>
<proteinExistence type="predicted"/>
<keyword evidence="1" id="KW-0175">Coiled coil</keyword>
<dbReference type="STRING" id="101091.A0A1C7NLS5"/>
<feature type="coiled-coil region" evidence="1">
    <location>
        <begin position="197"/>
        <end position="231"/>
    </location>
</feature>
<dbReference type="Proteomes" id="UP000093000">
    <property type="component" value="Unassembled WGS sequence"/>
</dbReference>
<name>A0A1C7NLS5_9FUNG</name>
<evidence type="ECO:0000313" key="3">
    <source>
        <dbReference type="EMBL" id="OBZ90015.1"/>
    </source>
</evidence>
<keyword evidence="4" id="KW-1185">Reference proteome</keyword>
<organism evidence="3 4">
    <name type="scientific">Choanephora cucurbitarum</name>
    <dbReference type="NCBI Taxonomy" id="101091"/>
    <lineage>
        <taxon>Eukaryota</taxon>
        <taxon>Fungi</taxon>
        <taxon>Fungi incertae sedis</taxon>
        <taxon>Mucoromycota</taxon>
        <taxon>Mucoromycotina</taxon>
        <taxon>Mucoromycetes</taxon>
        <taxon>Mucorales</taxon>
        <taxon>Mucorineae</taxon>
        <taxon>Choanephoraceae</taxon>
        <taxon>Choanephoroideae</taxon>
        <taxon>Choanephora</taxon>
    </lineage>
</organism>
<dbReference type="EMBL" id="LUGH01000068">
    <property type="protein sequence ID" value="OBZ90015.1"/>
    <property type="molecule type" value="Genomic_DNA"/>
</dbReference>
<dbReference type="OrthoDB" id="312015at2759"/>
<sequence>MKRERAELENQLTQAKRNHQLAEKNYAETKTKLEVNEIEQQKIRLQNQRLKEEISKVKHNLQYIKAQYANETRRHEQDMTKIQDRLLSMMNNRHQVNVTTLDMSSHFATTLDDASDNDQVVQLYTGARHLLETQIQHFEGTQTKQRNTTDQVAQFRLPLDCGGQEAIERVNDLLDRLKQEWDYQITQQPQGYPEEEVTALQNQIASLQEALTELAEEYEEAKVRYEETTKIYKRFEQGGFFDTLYPTPQAAAHMDSDDEDEDEMIIDLIDDKPEKYSVLKQKAMQEQRALSNSALALAKEREKLEAERWAFVEMRRALEAQDILNDTVPESHYTIPSSGRSSFSTSMPLRTGPYTQSIGDVNRARKRQRSFLGAPSGK</sequence>
<protein>
    <submittedName>
        <fullName evidence="3">Uncharacterized protein</fullName>
    </submittedName>
</protein>
<gene>
    <name evidence="3" type="ORF">A0J61_01951</name>
</gene>
<accession>A0A1C7NLS5</accession>
<evidence type="ECO:0000256" key="2">
    <source>
        <dbReference type="SAM" id="MobiDB-lite"/>
    </source>
</evidence>
<dbReference type="InParanoid" id="A0A1C7NLS5"/>
<reference evidence="3 4" key="1">
    <citation type="submission" date="2016-03" db="EMBL/GenBank/DDBJ databases">
        <title>Choanephora cucurbitarum.</title>
        <authorList>
            <person name="Min B."/>
            <person name="Park H."/>
            <person name="Park J.-H."/>
            <person name="Shin H.-D."/>
            <person name="Choi I.-G."/>
        </authorList>
    </citation>
    <scope>NUCLEOTIDE SEQUENCE [LARGE SCALE GENOMIC DNA]</scope>
    <source>
        <strain evidence="3 4">KUS-F28377</strain>
    </source>
</reference>
<feature type="coiled-coil region" evidence="1">
    <location>
        <begin position="5"/>
        <end position="67"/>
    </location>
</feature>